<dbReference type="RefSeq" id="WP_252593944.1">
    <property type="nucleotide sequence ID" value="NZ_CP099489.1"/>
</dbReference>
<dbReference type="Proteomes" id="UP001056455">
    <property type="component" value="Chromosome"/>
</dbReference>
<keyword evidence="1" id="KW-0472">Membrane</keyword>
<feature type="transmembrane region" description="Helical" evidence="1">
    <location>
        <begin position="28"/>
        <end position="50"/>
    </location>
</feature>
<feature type="transmembrane region" description="Helical" evidence="1">
    <location>
        <begin position="62"/>
        <end position="86"/>
    </location>
</feature>
<reference evidence="2" key="1">
    <citation type="submission" date="2022-06" db="EMBL/GenBank/DDBJ databases">
        <title>Ornithinimicrobium HY1793.</title>
        <authorList>
            <person name="Huang Y."/>
        </authorList>
    </citation>
    <scope>NUCLEOTIDE SEQUENCE</scope>
    <source>
        <strain evidence="2">HY1793</strain>
    </source>
</reference>
<gene>
    <name evidence="2" type="ORF">NF556_02580</name>
</gene>
<evidence type="ECO:0000256" key="1">
    <source>
        <dbReference type="SAM" id="Phobius"/>
    </source>
</evidence>
<evidence type="ECO:0000313" key="2">
    <source>
        <dbReference type="EMBL" id="USQ80569.1"/>
    </source>
</evidence>
<accession>A0ABY4YVI0</accession>
<organism evidence="2 3">
    <name type="scientific">Ornithinimicrobium faecis</name>
    <dbReference type="NCBI Taxonomy" id="2934158"/>
    <lineage>
        <taxon>Bacteria</taxon>
        <taxon>Bacillati</taxon>
        <taxon>Actinomycetota</taxon>
        <taxon>Actinomycetes</taxon>
        <taxon>Micrococcales</taxon>
        <taxon>Ornithinimicrobiaceae</taxon>
        <taxon>Ornithinimicrobium</taxon>
    </lineage>
</organism>
<keyword evidence="1" id="KW-0812">Transmembrane</keyword>
<keyword evidence="1" id="KW-1133">Transmembrane helix</keyword>
<evidence type="ECO:0000313" key="3">
    <source>
        <dbReference type="Proteomes" id="UP001056455"/>
    </source>
</evidence>
<name>A0ABY4YVI0_9MICO</name>
<keyword evidence="3" id="KW-1185">Reference proteome</keyword>
<proteinExistence type="predicted"/>
<dbReference type="EMBL" id="CP099489">
    <property type="protein sequence ID" value="USQ80569.1"/>
    <property type="molecule type" value="Genomic_DNA"/>
</dbReference>
<protein>
    <submittedName>
        <fullName evidence="2">Uncharacterized protein</fullName>
    </submittedName>
</protein>
<sequence>MAYQRDGSTLTVFGDPAAIERIRRLAKIAGIGCAVVAVWAAVWFGLMLFSGSEILGIDDPEGTFTIIGGVGLGIAVLIAVVAIVLLTRARKLSATQPPAVLVVGREGITAGGHEMVPYQEITEVVFDREQRPTQWAPTLGGTAGNEIGNKLVQMPDQMRVLELHRREGDPVWLNLALHVPDAEFAALTNDLEAVLGQIGIPVRADDGPSPTP</sequence>